<protein>
    <submittedName>
        <fullName evidence="1">Uncharacterized protein</fullName>
    </submittedName>
</protein>
<name>A0A8X8YVM8_SALSN</name>
<sequence length="122" mass="13461">MAEGGMSSSPYSIISEGAGVAGNICAFVLFSDIQEDHQKQINRAILRAALHLRPLELLDMPLVWHTGCLSRLDLDRHCQHNRSPFPARLHPHIHSLCRPQEKAEGGGIVVGSFCCVCCHCLY</sequence>
<proteinExistence type="predicted"/>
<evidence type="ECO:0000313" key="1">
    <source>
        <dbReference type="EMBL" id="KAG6383606.1"/>
    </source>
</evidence>
<accession>A0A8X8YVM8</accession>
<comment type="caution">
    <text evidence="1">The sequence shown here is derived from an EMBL/GenBank/DDBJ whole genome shotgun (WGS) entry which is preliminary data.</text>
</comment>
<evidence type="ECO:0000313" key="2">
    <source>
        <dbReference type="Proteomes" id="UP000298416"/>
    </source>
</evidence>
<keyword evidence="2" id="KW-1185">Reference proteome</keyword>
<gene>
    <name evidence="1" type="ORF">SASPL_156631</name>
</gene>
<dbReference type="Proteomes" id="UP000298416">
    <property type="component" value="Unassembled WGS sequence"/>
</dbReference>
<dbReference type="AlphaFoldDB" id="A0A8X8YVM8"/>
<dbReference type="EMBL" id="PNBA02000489">
    <property type="protein sequence ID" value="KAG6383606.1"/>
    <property type="molecule type" value="Genomic_DNA"/>
</dbReference>
<organism evidence="1">
    <name type="scientific">Salvia splendens</name>
    <name type="common">Scarlet sage</name>
    <dbReference type="NCBI Taxonomy" id="180675"/>
    <lineage>
        <taxon>Eukaryota</taxon>
        <taxon>Viridiplantae</taxon>
        <taxon>Streptophyta</taxon>
        <taxon>Embryophyta</taxon>
        <taxon>Tracheophyta</taxon>
        <taxon>Spermatophyta</taxon>
        <taxon>Magnoliopsida</taxon>
        <taxon>eudicotyledons</taxon>
        <taxon>Gunneridae</taxon>
        <taxon>Pentapetalae</taxon>
        <taxon>asterids</taxon>
        <taxon>lamiids</taxon>
        <taxon>Lamiales</taxon>
        <taxon>Lamiaceae</taxon>
        <taxon>Nepetoideae</taxon>
        <taxon>Mentheae</taxon>
        <taxon>Salviinae</taxon>
        <taxon>Salvia</taxon>
        <taxon>Salvia subgen. Calosphace</taxon>
        <taxon>core Calosphace</taxon>
    </lineage>
</organism>
<reference evidence="1" key="1">
    <citation type="submission" date="2018-01" db="EMBL/GenBank/DDBJ databases">
        <authorList>
            <person name="Mao J.F."/>
        </authorList>
    </citation>
    <scope>NUCLEOTIDE SEQUENCE</scope>
    <source>
        <strain evidence="1">Huo1</strain>
        <tissue evidence="1">Leaf</tissue>
    </source>
</reference>
<reference evidence="1" key="2">
    <citation type="submission" date="2020-08" db="EMBL/GenBank/DDBJ databases">
        <title>Plant Genome Project.</title>
        <authorList>
            <person name="Zhang R.-G."/>
        </authorList>
    </citation>
    <scope>NUCLEOTIDE SEQUENCE</scope>
    <source>
        <strain evidence="1">Huo1</strain>
        <tissue evidence="1">Leaf</tissue>
    </source>
</reference>